<dbReference type="AlphaFoldDB" id="A0A1A8SB51"/>
<protein>
    <submittedName>
        <fullName evidence="2">Uncharacterized protein</fullName>
    </submittedName>
</protein>
<gene>
    <name evidence="2" type="primary">Nfu_g_1_014646</name>
</gene>
<feature type="region of interest" description="Disordered" evidence="1">
    <location>
        <begin position="80"/>
        <end position="109"/>
    </location>
</feature>
<feature type="compositionally biased region" description="Basic and acidic residues" evidence="1">
    <location>
        <begin position="83"/>
        <end position="92"/>
    </location>
</feature>
<dbReference type="EMBL" id="HAEI01012395">
    <property type="protein sequence ID" value="SBS14864.1"/>
    <property type="molecule type" value="Transcribed_RNA"/>
</dbReference>
<sequence length="109" mass="12291">MVTKTKMTLADLQWFSADNTKFTDTRTFVPHRPHLPATRKVLDSNTRWLLFHALLLTANDPNYTGSSFCALRMQEWLAQEESGDVKTSEGEGHLAITSRGSLKSPVQQL</sequence>
<reference evidence="2" key="1">
    <citation type="submission" date="2016-05" db="EMBL/GenBank/DDBJ databases">
        <authorList>
            <person name="Lavstsen T."/>
            <person name="Jespersen J.S."/>
        </authorList>
    </citation>
    <scope>NUCLEOTIDE SEQUENCE</scope>
    <source>
        <tissue evidence="2">Brain</tissue>
    </source>
</reference>
<accession>A0A1A8SB51</accession>
<organism evidence="2">
    <name type="scientific">Nothobranchius rachovii</name>
    <name type="common">bluefin notho</name>
    <dbReference type="NCBI Taxonomy" id="451742"/>
    <lineage>
        <taxon>Eukaryota</taxon>
        <taxon>Metazoa</taxon>
        <taxon>Chordata</taxon>
        <taxon>Craniata</taxon>
        <taxon>Vertebrata</taxon>
        <taxon>Euteleostomi</taxon>
        <taxon>Actinopterygii</taxon>
        <taxon>Neopterygii</taxon>
        <taxon>Teleostei</taxon>
        <taxon>Neoteleostei</taxon>
        <taxon>Acanthomorphata</taxon>
        <taxon>Ovalentaria</taxon>
        <taxon>Atherinomorphae</taxon>
        <taxon>Cyprinodontiformes</taxon>
        <taxon>Nothobranchiidae</taxon>
        <taxon>Nothobranchius</taxon>
    </lineage>
</organism>
<name>A0A1A8SB51_9TELE</name>
<proteinExistence type="predicted"/>
<feature type="compositionally biased region" description="Polar residues" evidence="1">
    <location>
        <begin position="98"/>
        <end position="109"/>
    </location>
</feature>
<reference evidence="2" key="2">
    <citation type="submission" date="2016-06" db="EMBL/GenBank/DDBJ databases">
        <title>The genome of a short-lived fish provides insights into sex chromosome evolution and the genetic control of aging.</title>
        <authorList>
            <person name="Reichwald K."/>
            <person name="Felder M."/>
            <person name="Petzold A."/>
            <person name="Koch P."/>
            <person name="Groth M."/>
            <person name="Platzer M."/>
        </authorList>
    </citation>
    <scope>NUCLEOTIDE SEQUENCE</scope>
    <source>
        <tissue evidence="2">Brain</tissue>
    </source>
</reference>
<evidence type="ECO:0000256" key="1">
    <source>
        <dbReference type="SAM" id="MobiDB-lite"/>
    </source>
</evidence>
<evidence type="ECO:0000313" key="2">
    <source>
        <dbReference type="EMBL" id="SBS14864.1"/>
    </source>
</evidence>